<dbReference type="AlphaFoldDB" id="A0A9Q0QSH3"/>
<protein>
    <submittedName>
        <fullName evidence="1">Uncharacterized protein</fullName>
    </submittedName>
</protein>
<dbReference type="EMBL" id="JAMYWD010000005">
    <property type="protein sequence ID" value="KAJ4970215.1"/>
    <property type="molecule type" value="Genomic_DNA"/>
</dbReference>
<reference evidence="1" key="1">
    <citation type="journal article" date="2023" name="Plant J.">
        <title>The genome of the king protea, Protea cynaroides.</title>
        <authorList>
            <person name="Chang J."/>
            <person name="Duong T.A."/>
            <person name="Schoeman C."/>
            <person name="Ma X."/>
            <person name="Roodt D."/>
            <person name="Barker N."/>
            <person name="Li Z."/>
            <person name="Van de Peer Y."/>
            <person name="Mizrachi E."/>
        </authorList>
    </citation>
    <scope>NUCLEOTIDE SEQUENCE</scope>
    <source>
        <tissue evidence="1">Young leaves</tissue>
    </source>
</reference>
<organism evidence="1 2">
    <name type="scientific">Protea cynaroides</name>
    <dbReference type="NCBI Taxonomy" id="273540"/>
    <lineage>
        <taxon>Eukaryota</taxon>
        <taxon>Viridiplantae</taxon>
        <taxon>Streptophyta</taxon>
        <taxon>Embryophyta</taxon>
        <taxon>Tracheophyta</taxon>
        <taxon>Spermatophyta</taxon>
        <taxon>Magnoliopsida</taxon>
        <taxon>Proteales</taxon>
        <taxon>Proteaceae</taxon>
        <taxon>Protea</taxon>
    </lineage>
</organism>
<accession>A0A9Q0QSH3</accession>
<gene>
    <name evidence="1" type="ORF">NE237_003314</name>
</gene>
<comment type="caution">
    <text evidence="1">The sequence shown here is derived from an EMBL/GenBank/DDBJ whole genome shotgun (WGS) entry which is preliminary data.</text>
</comment>
<evidence type="ECO:0000313" key="1">
    <source>
        <dbReference type="EMBL" id="KAJ4970215.1"/>
    </source>
</evidence>
<proteinExistence type="predicted"/>
<evidence type="ECO:0000313" key="2">
    <source>
        <dbReference type="Proteomes" id="UP001141806"/>
    </source>
</evidence>
<keyword evidence="2" id="KW-1185">Reference proteome</keyword>
<dbReference type="Proteomes" id="UP001141806">
    <property type="component" value="Unassembled WGS sequence"/>
</dbReference>
<sequence>MKSSNPPKFCLSLLLVHHSAREAPSEFSSYSFLLLLRFEKGGEGTAANMTDSKRAIARQPPRCRDGTEAVSAAGQIPSTTKEQIRKPCVLILSSTLAVLTA</sequence>
<name>A0A9Q0QSH3_9MAGN</name>